<evidence type="ECO:0000256" key="10">
    <source>
        <dbReference type="SAM" id="MobiDB-lite"/>
    </source>
</evidence>
<name>A0A8J5K857_ZINOF</name>
<evidence type="ECO:0000256" key="3">
    <source>
        <dbReference type="ARBA" id="ARBA00022692"/>
    </source>
</evidence>
<dbReference type="Gene3D" id="1.10.8.10">
    <property type="entry name" value="DNA helicase RuvA subunit, C-terminal domain"/>
    <property type="match status" value="1"/>
</dbReference>
<feature type="compositionally biased region" description="Acidic residues" evidence="10">
    <location>
        <begin position="129"/>
        <end position="159"/>
    </location>
</feature>
<evidence type="ECO:0000256" key="8">
    <source>
        <dbReference type="ARBA" id="ARBA00022989"/>
    </source>
</evidence>
<comment type="subcellular location">
    <subcellularLocation>
        <location evidence="1">Membrane</location>
        <topology evidence="1">Multi-pass membrane protein</topology>
    </subcellularLocation>
</comment>
<keyword evidence="4" id="KW-0479">Metal-binding</keyword>
<dbReference type="PROSITE" id="PS51140">
    <property type="entry name" value="CUE"/>
    <property type="match status" value="1"/>
</dbReference>
<evidence type="ECO:0000256" key="7">
    <source>
        <dbReference type="ARBA" id="ARBA00022833"/>
    </source>
</evidence>
<dbReference type="InterPro" id="IPR056029">
    <property type="entry name" value="DUF7610"/>
</dbReference>
<keyword evidence="8 11" id="KW-1133">Transmembrane helix</keyword>
<keyword evidence="7" id="KW-0862">Zinc</keyword>
<dbReference type="PANTHER" id="PTHR15067">
    <property type="entry name" value="E3 UBIQUITIN-PROTEIN LIGASE RNF8"/>
    <property type="match status" value="1"/>
</dbReference>
<dbReference type="GO" id="GO:0006511">
    <property type="term" value="P:ubiquitin-dependent protein catabolic process"/>
    <property type="evidence" value="ECO:0007669"/>
    <property type="project" value="TreeGrafter"/>
</dbReference>
<protein>
    <recommendedName>
        <fullName evidence="12">CUE domain-containing protein</fullName>
    </recommendedName>
</protein>
<dbReference type="InterPro" id="IPR013083">
    <property type="entry name" value="Znf_RING/FYVE/PHD"/>
</dbReference>
<dbReference type="GO" id="GO:0061630">
    <property type="term" value="F:ubiquitin protein ligase activity"/>
    <property type="evidence" value="ECO:0007669"/>
    <property type="project" value="TreeGrafter"/>
</dbReference>
<keyword evidence="3 11" id="KW-0812">Transmembrane</keyword>
<dbReference type="Gene3D" id="3.30.40.10">
    <property type="entry name" value="Zinc/RING finger domain, C3HC4 (zinc finger)"/>
    <property type="match status" value="1"/>
</dbReference>
<dbReference type="Proteomes" id="UP000734854">
    <property type="component" value="Unassembled WGS sequence"/>
</dbReference>
<dbReference type="SMART" id="SM00546">
    <property type="entry name" value="CUE"/>
    <property type="match status" value="1"/>
</dbReference>
<dbReference type="GO" id="GO:0043130">
    <property type="term" value="F:ubiquitin binding"/>
    <property type="evidence" value="ECO:0007669"/>
    <property type="project" value="InterPro"/>
</dbReference>
<dbReference type="Pfam" id="PF24583">
    <property type="entry name" value="DUF7610"/>
    <property type="match status" value="1"/>
</dbReference>
<feature type="domain" description="CUE" evidence="12">
    <location>
        <begin position="596"/>
        <end position="636"/>
    </location>
</feature>
<evidence type="ECO:0000256" key="9">
    <source>
        <dbReference type="ARBA" id="ARBA00023136"/>
    </source>
</evidence>
<feature type="transmembrane region" description="Helical" evidence="11">
    <location>
        <begin position="290"/>
        <end position="314"/>
    </location>
</feature>
<feature type="transmembrane region" description="Helical" evidence="11">
    <location>
        <begin position="251"/>
        <end position="269"/>
    </location>
</feature>
<keyword evidence="9 11" id="KW-0472">Membrane</keyword>
<evidence type="ECO:0000256" key="4">
    <source>
        <dbReference type="ARBA" id="ARBA00022723"/>
    </source>
</evidence>
<dbReference type="GO" id="GO:0005886">
    <property type="term" value="C:plasma membrane"/>
    <property type="evidence" value="ECO:0007669"/>
    <property type="project" value="TreeGrafter"/>
</dbReference>
<evidence type="ECO:0000259" key="12">
    <source>
        <dbReference type="PROSITE" id="PS51140"/>
    </source>
</evidence>
<dbReference type="GO" id="GO:0034052">
    <property type="term" value="P:positive regulation of plant-type hypersensitive response"/>
    <property type="evidence" value="ECO:0007669"/>
    <property type="project" value="TreeGrafter"/>
</dbReference>
<evidence type="ECO:0000256" key="11">
    <source>
        <dbReference type="SAM" id="Phobius"/>
    </source>
</evidence>
<organism evidence="13 14">
    <name type="scientific">Zingiber officinale</name>
    <name type="common">Ginger</name>
    <name type="synonym">Amomum zingiber</name>
    <dbReference type="NCBI Taxonomy" id="94328"/>
    <lineage>
        <taxon>Eukaryota</taxon>
        <taxon>Viridiplantae</taxon>
        <taxon>Streptophyta</taxon>
        <taxon>Embryophyta</taxon>
        <taxon>Tracheophyta</taxon>
        <taxon>Spermatophyta</taxon>
        <taxon>Magnoliopsida</taxon>
        <taxon>Liliopsida</taxon>
        <taxon>Zingiberales</taxon>
        <taxon>Zingiberaceae</taxon>
        <taxon>Zingiber</taxon>
    </lineage>
</organism>
<proteinExistence type="predicted"/>
<accession>A0A8J5K857</accession>
<feature type="region of interest" description="Disordered" evidence="10">
    <location>
        <begin position="127"/>
        <end position="164"/>
    </location>
</feature>
<gene>
    <name evidence="13" type="ORF">ZIOFF_061297</name>
</gene>
<keyword evidence="5" id="KW-0863">Zinc-finger</keyword>
<dbReference type="GO" id="GO:0000151">
    <property type="term" value="C:ubiquitin ligase complex"/>
    <property type="evidence" value="ECO:0007669"/>
    <property type="project" value="TreeGrafter"/>
</dbReference>
<dbReference type="GO" id="GO:0005829">
    <property type="term" value="C:cytosol"/>
    <property type="evidence" value="ECO:0007669"/>
    <property type="project" value="TreeGrafter"/>
</dbReference>
<keyword evidence="14" id="KW-1185">Reference proteome</keyword>
<evidence type="ECO:0000256" key="1">
    <source>
        <dbReference type="ARBA" id="ARBA00004141"/>
    </source>
</evidence>
<evidence type="ECO:0000256" key="6">
    <source>
        <dbReference type="ARBA" id="ARBA00022786"/>
    </source>
</evidence>
<dbReference type="InterPro" id="IPR003892">
    <property type="entry name" value="CUE"/>
</dbReference>
<comment type="caution">
    <text evidence="13">The sequence shown here is derived from an EMBL/GenBank/DDBJ whole genome shotgun (WGS) entry which is preliminary data.</text>
</comment>
<dbReference type="GO" id="GO:0016567">
    <property type="term" value="P:protein ubiquitination"/>
    <property type="evidence" value="ECO:0007669"/>
    <property type="project" value="TreeGrafter"/>
</dbReference>
<dbReference type="Pfam" id="PF02845">
    <property type="entry name" value="CUE"/>
    <property type="match status" value="1"/>
</dbReference>
<keyword evidence="2" id="KW-0808">Transferase</keyword>
<dbReference type="PANTHER" id="PTHR15067:SF4">
    <property type="entry name" value="E3 UBIQUITIN-PROTEIN LIGASE RNF8"/>
    <property type="match status" value="1"/>
</dbReference>
<dbReference type="AlphaFoldDB" id="A0A8J5K857"/>
<evidence type="ECO:0000313" key="13">
    <source>
        <dbReference type="EMBL" id="KAG6477865.1"/>
    </source>
</evidence>
<evidence type="ECO:0000256" key="2">
    <source>
        <dbReference type="ARBA" id="ARBA00022679"/>
    </source>
</evidence>
<evidence type="ECO:0000256" key="5">
    <source>
        <dbReference type="ARBA" id="ARBA00022771"/>
    </source>
</evidence>
<evidence type="ECO:0000313" key="14">
    <source>
        <dbReference type="Proteomes" id="UP000734854"/>
    </source>
</evidence>
<keyword evidence="6" id="KW-0833">Ubl conjugation pathway</keyword>
<sequence>MEKPPRSRQRPGMERPYAVLHKNLTEIESRLRQLSAANNDGASSYSPHQHQTVCKDVAAKIDFLKALLAAEMEAHASDTAPPPKHIFHLLHRLSAAEHALREREDGLDGLPPDDPHDVSMCSCTHECFDEPQPDTEAGEEEEEEEDVDGVPEPEDFGPLEDEKAESLASPWNSSVGEDEETEHGWHFGCRFDSAAVALASAAAIGVWDDEITKEEDLAGNKATTTDRMLQNVCDDAVRPFSGTGFADQSRGMVWISLHSVVLMVYISYYDKTAKSNSICFAGSLSEWKGILIRHCGFILDMMTLLTALGHYFVIWWLHGLAFHLVDVVLFLNMRALISAIAKRIRTYLKLRKALTSLDGALPDATYEELRAFDDECAICRKVAGTNGEGQKTVMQSSIPSRVFEILLNLEKHSHTFVKAQLDQGLTDVYSCPTCRRPLFTSNVQGGIRSASGNAIDGQQVAEHLNLGLNQQRVPGHAPLGASPNPSQNTSDTIWRGAAFDSSLTPTWMNQGIDGASSSSSVTSVGFGGVQMMMRQLASVSENFAQGSLHDSAWNLWLPQHTAIPHIPPSSSTRLNRNAAGLRIRNTTSPVNSNMSELLTMVDRVREVLPHVPDELIVQDLLRTNNINITVNNLLVQ</sequence>
<reference evidence="13 14" key="1">
    <citation type="submission" date="2020-08" db="EMBL/GenBank/DDBJ databases">
        <title>Plant Genome Project.</title>
        <authorList>
            <person name="Zhang R.-G."/>
        </authorList>
    </citation>
    <scope>NUCLEOTIDE SEQUENCE [LARGE SCALE GENOMIC DNA]</scope>
    <source>
        <tissue evidence="13">Rhizome</tissue>
    </source>
</reference>
<feature type="transmembrane region" description="Helical" evidence="11">
    <location>
        <begin position="320"/>
        <end position="341"/>
    </location>
</feature>
<dbReference type="GO" id="GO:0008270">
    <property type="term" value="F:zinc ion binding"/>
    <property type="evidence" value="ECO:0007669"/>
    <property type="project" value="UniProtKB-KW"/>
</dbReference>
<dbReference type="EMBL" id="JACMSC010000017">
    <property type="protein sequence ID" value="KAG6477865.1"/>
    <property type="molecule type" value="Genomic_DNA"/>
</dbReference>